<dbReference type="RefSeq" id="WP_259621269.1">
    <property type="nucleotide sequence ID" value="NZ_JANYMP010000001.1"/>
</dbReference>
<evidence type="ECO:0000313" key="1">
    <source>
        <dbReference type="EMBL" id="MCS7475764.1"/>
    </source>
</evidence>
<sequence>MTEHDSELSAANSRALRVRALYERLELHLNGKVWTSHELMLGFANDVGQVGRLLLAHDGTWAVQGDPRAELEHKLAESVWWCLVLADRLGIDLGEAYQNTMGRIEHDLERAVADLGGHRT</sequence>
<reference evidence="1" key="1">
    <citation type="submission" date="2022-08" db="EMBL/GenBank/DDBJ databases">
        <authorList>
            <person name="Tistechok S."/>
            <person name="Samborskyy M."/>
            <person name="Roman I."/>
        </authorList>
    </citation>
    <scope>NUCLEOTIDE SEQUENCE</scope>
    <source>
        <strain evidence="1">DSM 103496</strain>
    </source>
</reference>
<dbReference type="Proteomes" id="UP001141259">
    <property type="component" value="Unassembled WGS sequence"/>
</dbReference>
<gene>
    <name evidence="1" type="ORF">NZH93_02785</name>
</gene>
<proteinExistence type="predicted"/>
<evidence type="ECO:0000313" key="2">
    <source>
        <dbReference type="Proteomes" id="UP001141259"/>
    </source>
</evidence>
<keyword evidence="2" id="KW-1185">Reference proteome</keyword>
<evidence type="ECO:0008006" key="3">
    <source>
        <dbReference type="Google" id="ProtNLM"/>
    </source>
</evidence>
<dbReference type="Gene3D" id="1.10.287.1080">
    <property type="entry name" value="MazG-like"/>
    <property type="match status" value="1"/>
</dbReference>
<protein>
    <recommendedName>
        <fullName evidence="3">MazG-like nucleotide pyrophosphohydrolase family protein</fullName>
    </recommendedName>
</protein>
<dbReference type="EMBL" id="JANYMP010000001">
    <property type="protein sequence ID" value="MCS7475764.1"/>
    <property type="molecule type" value="Genomic_DNA"/>
</dbReference>
<name>A0A9X2VGL4_9PSEU</name>
<organism evidence="1 2">
    <name type="scientific">Umezawaea endophytica</name>
    <dbReference type="NCBI Taxonomy" id="1654476"/>
    <lineage>
        <taxon>Bacteria</taxon>
        <taxon>Bacillati</taxon>
        <taxon>Actinomycetota</taxon>
        <taxon>Actinomycetes</taxon>
        <taxon>Pseudonocardiales</taxon>
        <taxon>Pseudonocardiaceae</taxon>
        <taxon>Umezawaea</taxon>
    </lineage>
</organism>
<accession>A0A9X2VGL4</accession>
<comment type="caution">
    <text evidence="1">The sequence shown here is derived from an EMBL/GenBank/DDBJ whole genome shotgun (WGS) entry which is preliminary data.</text>
</comment>
<dbReference type="AlphaFoldDB" id="A0A9X2VGL4"/>